<dbReference type="InterPro" id="IPR012337">
    <property type="entry name" value="RNaseH-like_sf"/>
</dbReference>
<protein>
    <submittedName>
        <fullName evidence="1">Ribonuclease H-like domain</fullName>
    </submittedName>
</protein>
<reference evidence="1 2" key="1">
    <citation type="submission" date="2019-08" db="EMBL/GenBank/DDBJ databases">
        <authorList>
            <person name="Alioto T."/>
            <person name="Alioto T."/>
            <person name="Gomez Garrido J."/>
        </authorList>
    </citation>
    <scope>NUCLEOTIDE SEQUENCE [LARGE SCALE GENOMIC DNA]</scope>
</reference>
<dbReference type="OrthoDB" id="6603323at2759"/>
<evidence type="ECO:0000313" key="2">
    <source>
        <dbReference type="Proteomes" id="UP000325440"/>
    </source>
</evidence>
<name>A0A5E4MEM8_9HEMI</name>
<sequence length="135" mass="15617">MAIKVVNYVKTRPVKARFFQKLCEEMGVKHYCVTTLLFYCNSKWLSKGNVLSRVFELRQELYSYLNGKGFWNSIKVKYPEVSNKALGILIPFATSYLCEAGFSAVAELKSKYRSRLNMEKEMRVAVTTSVPNFKF</sequence>
<dbReference type="SUPFAM" id="SSF53098">
    <property type="entry name" value="Ribonuclease H-like"/>
    <property type="match status" value="1"/>
</dbReference>
<proteinExistence type="predicted"/>
<dbReference type="EMBL" id="CABPRJ010000490">
    <property type="protein sequence ID" value="VVC29319.1"/>
    <property type="molecule type" value="Genomic_DNA"/>
</dbReference>
<accession>A0A5E4MEM8</accession>
<evidence type="ECO:0000313" key="1">
    <source>
        <dbReference type="EMBL" id="VVC29319.1"/>
    </source>
</evidence>
<dbReference type="Proteomes" id="UP000325440">
    <property type="component" value="Unassembled WGS sequence"/>
</dbReference>
<keyword evidence="2" id="KW-1185">Reference proteome</keyword>
<dbReference type="PANTHER" id="PTHR45913">
    <property type="entry name" value="EPM2A-INTERACTING PROTEIN 1"/>
    <property type="match status" value="1"/>
</dbReference>
<organism evidence="1 2">
    <name type="scientific">Cinara cedri</name>
    <dbReference type="NCBI Taxonomy" id="506608"/>
    <lineage>
        <taxon>Eukaryota</taxon>
        <taxon>Metazoa</taxon>
        <taxon>Ecdysozoa</taxon>
        <taxon>Arthropoda</taxon>
        <taxon>Hexapoda</taxon>
        <taxon>Insecta</taxon>
        <taxon>Pterygota</taxon>
        <taxon>Neoptera</taxon>
        <taxon>Paraneoptera</taxon>
        <taxon>Hemiptera</taxon>
        <taxon>Sternorrhyncha</taxon>
        <taxon>Aphidomorpha</taxon>
        <taxon>Aphidoidea</taxon>
        <taxon>Aphididae</taxon>
        <taxon>Lachninae</taxon>
        <taxon>Cinara</taxon>
    </lineage>
</organism>
<gene>
    <name evidence="1" type="ORF">CINCED_3A007993</name>
</gene>
<dbReference type="PANTHER" id="PTHR45913:SF19">
    <property type="entry name" value="LOW QUALITY PROTEIN: ZINC FINGER BED DOMAIN-CONTAINING PROTEIN 5-LIKE"/>
    <property type="match status" value="1"/>
</dbReference>
<dbReference type="AlphaFoldDB" id="A0A5E4MEM8"/>